<dbReference type="AlphaFoldDB" id="A0AA40B9E9"/>
<keyword evidence="3" id="KW-1185">Reference proteome</keyword>
<feature type="region of interest" description="Disordered" evidence="1">
    <location>
        <begin position="79"/>
        <end position="121"/>
    </location>
</feature>
<sequence>MGMYGVSCGRSRGGRYVVLGVVRHCRLLQHTRATTKARNIPPLPPRLRPFGPRPDAGSWMSIHGPCCEEQQRAWRCASPSTMRLPPTAPRHLSRPAAQLLAQSEPRNSPSLRNSSLQTCTY</sequence>
<protein>
    <submittedName>
        <fullName evidence="2">Uncharacterized protein</fullName>
    </submittedName>
</protein>
<evidence type="ECO:0000256" key="1">
    <source>
        <dbReference type="SAM" id="MobiDB-lite"/>
    </source>
</evidence>
<proteinExistence type="predicted"/>
<evidence type="ECO:0000313" key="3">
    <source>
        <dbReference type="Proteomes" id="UP001172102"/>
    </source>
</evidence>
<organism evidence="2 3">
    <name type="scientific">Lasiosphaeris hirsuta</name>
    <dbReference type="NCBI Taxonomy" id="260670"/>
    <lineage>
        <taxon>Eukaryota</taxon>
        <taxon>Fungi</taxon>
        <taxon>Dikarya</taxon>
        <taxon>Ascomycota</taxon>
        <taxon>Pezizomycotina</taxon>
        <taxon>Sordariomycetes</taxon>
        <taxon>Sordariomycetidae</taxon>
        <taxon>Sordariales</taxon>
        <taxon>Lasiosphaeriaceae</taxon>
        <taxon>Lasiosphaeris</taxon>
    </lineage>
</organism>
<accession>A0AA40B9E9</accession>
<dbReference type="Proteomes" id="UP001172102">
    <property type="component" value="Unassembled WGS sequence"/>
</dbReference>
<gene>
    <name evidence="2" type="ORF">B0H67DRAFT_23519</name>
</gene>
<dbReference type="EMBL" id="JAUKUA010000001">
    <property type="protein sequence ID" value="KAK0730090.1"/>
    <property type="molecule type" value="Genomic_DNA"/>
</dbReference>
<comment type="caution">
    <text evidence="2">The sequence shown here is derived from an EMBL/GenBank/DDBJ whole genome shotgun (WGS) entry which is preliminary data.</text>
</comment>
<feature type="compositionally biased region" description="Polar residues" evidence="1">
    <location>
        <begin position="100"/>
        <end position="121"/>
    </location>
</feature>
<evidence type="ECO:0000313" key="2">
    <source>
        <dbReference type="EMBL" id="KAK0730090.1"/>
    </source>
</evidence>
<reference evidence="2" key="1">
    <citation type="submission" date="2023-06" db="EMBL/GenBank/DDBJ databases">
        <title>Genome-scale phylogeny and comparative genomics of the fungal order Sordariales.</title>
        <authorList>
            <consortium name="Lawrence Berkeley National Laboratory"/>
            <person name="Hensen N."/>
            <person name="Bonometti L."/>
            <person name="Westerberg I."/>
            <person name="Brannstrom I.O."/>
            <person name="Guillou S."/>
            <person name="Cros-Aarteil S."/>
            <person name="Calhoun S."/>
            <person name="Haridas S."/>
            <person name="Kuo A."/>
            <person name="Mondo S."/>
            <person name="Pangilinan J."/>
            <person name="Riley R."/>
            <person name="Labutti K."/>
            <person name="Andreopoulos B."/>
            <person name="Lipzen A."/>
            <person name="Chen C."/>
            <person name="Yanf M."/>
            <person name="Daum C."/>
            <person name="Ng V."/>
            <person name="Clum A."/>
            <person name="Steindorff A."/>
            <person name="Ohm R."/>
            <person name="Martin F."/>
            <person name="Silar P."/>
            <person name="Natvig D."/>
            <person name="Lalanne C."/>
            <person name="Gautier V."/>
            <person name="Ament-Velasquez S.L."/>
            <person name="Kruys A."/>
            <person name="Hutchinson M.I."/>
            <person name="Powell A.J."/>
            <person name="Barry K."/>
            <person name="Miller A.N."/>
            <person name="Grigoriev I.V."/>
            <person name="Debuchy R."/>
            <person name="Gladieux P."/>
            <person name="Thoren M.H."/>
            <person name="Johannesson H."/>
        </authorList>
    </citation>
    <scope>NUCLEOTIDE SEQUENCE</scope>
    <source>
        <strain evidence="2">SMH4607-1</strain>
    </source>
</reference>
<name>A0AA40B9E9_9PEZI</name>